<proteinExistence type="predicted"/>
<dbReference type="InterPro" id="IPR038765">
    <property type="entry name" value="Papain-like_cys_pep_sf"/>
</dbReference>
<dbReference type="SMART" id="SM00312">
    <property type="entry name" value="PX"/>
    <property type="match status" value="1"/>
</dbReference>
<dbReference type="InterPro" id="IPR036871">
    <property type="entry name" value="PX_dom_sf"/>
</dbReference>
<reference evidence="3 4" key="1">
    <citation type="submission" date="2012-04" db="EMBL/GenBank/DDBJ databases">
        <title>The Genome Sequence of Saprolegnia declina VS20.</title>
        <authorList>
            <consortium name="The Broad Institute Genome Sequencing Platform"/>
            <person name="Russ C."/>
            <person name="Nusbaum C."/>
            <person name="Tyler B."/>
            <person name="van West P."/>
            <person name="Dieguez-Uribeondo J."/>
            <person name="de Bruijn I."/>
            <person name="Tripathy S."/>
            <person name="Jiang R."/>
            <person name="Young S.K."/>
            <person name="Zeng Q."/>
            <person name="Gargeya S."/>
            <person name="Fitzgerald M."/>
            <person name="Haas B."/>
            <person name="Abouelleil A."/>
            <person name="Alvarado L."/>
            <person name="Arachchi H.M."/>
            <person name="Berlin A."/>
            <person name="Chapman S.B."/>
            <person name="Goldberg J."/>
            <person name="Griggs A."/>
            <person name="Gujja S."/>
            <person name="Hansen M."/>
            <person name="Howarth C."/>
            <person name="Imamovic A."/>
            <person name="Larimer J."/>
            <person name="McCowen C."/>
            <person name="Montmayeur A."/>
            <person name="Murphy C."/>
            <person name="Neiman D."/>
            <person name="Pearson M."/>
            <person name="Priest M."/>
            <person name="Roberts A."/>
            <person name="Saif S."/>
            <person name="Shea T."/>
            <person name="Sisk P."/>
            <person name="Sykes S."/>
            <person name="Wortman J."/>
            <person name="Nusbaum C."/>
            <person name="Birren B."/>
        </authorList>
    </citation>
    <scope>NUCLEOTIDE SEQUENCE [LARGE SCALE GENOMIC DNA]</scope>
    <source>
        <strain evidence="3 4">VS20</strain>
    </source>
</reference>
<dbReference type="CDD" id="cd06093">
    <property type="entry name" value="PX_domain"/>
    <property type="match status" value="1"/>
</dbReference>
<feature type="compositionally biased region" description="Polar residues" evidence="1">
    <location>
        <begin position="90"/>
        <end position="101"/>
    </location>
</feature>
<feature type="domain" description="PX" evidence="2">
    <location>
        <begin position="336"/>
        <end position="447"/>
    </location>
</feature>
<dbReference type="RefSeq" id="XP_008621398.1">
    <property type="nucleotide sequence ID" value="XM_008623176.1"/>
</dbReference>
<dbReference type="OMA" id="HERASGI"/>
<dbReference type="GeneID" id="19957677"/>
<keyword evidence="4" id="KW-1185">Reference proteome</keyword>
<name>T0R6P6_SAPDV</name>
<sequence length="672" mass="73409">MGWDGLVCYATSCFGDARLDGARAADRHACPQRFKLKTLHVHVDNQRSRLRLESTNCKLACLPAGLIKKIVFLFLRGRAEASVRPPTPAPTDNTSAYASPPMTNESAIPMLSNDMISIASSSSSIASRTSVSMNEAYAYARGCQLAESSDPLEASGASSSSVASSISAPPMDLDLNILQDTYAITFKKASTGREEVEIKLFMVNAARASHEHMKIVHVLLRDNLWVDVVVVDELGGAKHFSAGFAIDEASTVFQLDACPSCGLAFRCSCNESPTNPQTIWKREEDVRLDELVVKRDPPALTMAYDHWQHTCSSVCEEVVPSLQLRLVPASSALPTEFELAISSSKTVKDLAEAIYTMYCISVCHGELKWHVTRRYRDFCDLQSQLSSDLSMVLPSLPPKTWLPSVDEAFVLERQLALESFLRQLLPMPGVMESPRFLSFLGAVSTTSLEHERASGIPRDVVHLRILHRFVAVGDLVLFRSKNSMSGVQRSVTGAEWDHVGIVVEVPHSRHRLMLLEATGDGVTIFPLVPRILAYTSCFTKYMALRKLSLPPTMDLTDVAAQLAAFANQPYVMTLGKLVKQEETNATLSGFFCSELIAAALKHVGLLDTDLAAANFWPGCFASGGQVDKALARTGASYGPEVVIDCRVLEIAMTHRSEHGTTGTVIHSDSSKP</sequence>
<dbReference type="AlphaFoldDB" id="T0R6P6"/>
<dbReference type="Gene3D" id="3.30.1520.10">
    <property type="entry name" value="Phox-like domain"/>
    <property type="match status" value="1"/>
</dbReference>
<dbReference type="eggNOG" id="ENOG502S1V7">
    <property type="taxonomic scope" value="Eukaryota"/>
</dbReference>
<dbReference type="Gene3D" id="3.90.1720.10">
    <property type="entry name" value="endopeptidase domain like (from Nostoc punctiforme)"/>
    <property type="match status" value="1"/>
</dbReference>
<dbReference type="Proteomes" id="UP000030762">
    <property type="component" value="Unassembled WGS sequence"/>
</dbReference>
<evidence type="ECO:0000259" key="2">
    <source>
        <dbReference type="PROSITE" id="PS50195"/>
    </source>
</evidence>
<dbReference type="InParanoid" id="T0R6P6"/>
<evidence type="ECO:0000313" key="3">
    <source>
        <dbReference type="EMBL" id="EQC25177.1"/>
    </source>
</evidence>
<dbReference type="Pfam" id="PF00787">
    <property type="entry name" value="PX"/>
    <property type="match status" value="1"/>
</dbReference>
<dbReference type="InterPro" id="IPR001683">
    <property type="entry name" value="PX_dom"/>
</dbReference>
<dbReference type="GO" id="GO:0035091">
    <property type="term" value="F:phosphatidylinositol binding"/>
    <property type="evidence" value="ECO:0007669"/>
    <property type="project" value="InterPro"/>
</dbReference>
<protein>
    <recommendedName>
        <fullName evidence="2">PX domain-containing protein</fullName>
    </recommendedName>
</protein>
<dbReference type="OrthoDB" id="289113at2759"/>
<dbReference type="VEuPathDB" id="FungiDB:SDRG_16950"/>
<dbReference type="PROSITE" id="PS50195">
    <property type="entry name" value="PX"/>
    <property type="match status" value="1"/>
</dbReference>
<dbReference type="PANTHER" id="PTHR47112:SF1">
    <property type="entry name" value="PX DOMAIN-CONTAINING PROTEIN"/>
    <property type="match status" value="1"/>
</dbReference>
<accession>T0R6P6</accession>
<organism evidence="3 4">
    <name type="scientific">Saprolegnia diclina (strain VS20)</name>
    <dbReference type="NCBI Taxonomy" id="1156394"/>
    <lineage>
        <taxon>Eukaryota</taxon>
        <taxon>Sar</taxon>
        <taxon>Stramenopiles</taxon>
        <taxon>Oomycota</taxon>
        <taxon>Saprolegniomycetes</taxon>
        <taxon>Saprolegniales</taxon>
        <taxon>Saprolegniaceae</taxon>
        <taxon>Saprolegnia</taxon>
    </lineage>
</organism>
<evidence type="ECO:0000256" key="1">
    <source>
        <dbReference type="SAM" id="MobiDB-lite"/>
    </source>
</evidence>
<evidence type="ECO:0000313" key="4">
    <source>
        <dbReference type="Proteomes" id="UP000030762"/>
    </source>
</evidence>
<dbReference type="SUPFAM" id="SSF54001">
    <property type="entry name" value="Cysteine proteinases"/>
    <property type="match status" value="1"/>
</dbReference>
<dbReference type="SUPFAM" id="SSF64268">
    <property type="entry name" value="PX domain"/>
    <property type="match status" value="1"/>
</dbReference>
<dbReference type="EMBL" id="JH767296">
    <property type="protein sequence ID" value="EQC25177.1"/>
    <property type="molecule type" value="Genomic_DNA"/>
</dbReference>
<dbReference type="PANTHER" id="PTHR47112">
    <property type="entry name" value="PX DOMAIN-CONTAINING PROTEIN"/>
    <property type="match status" value="1"/>
</dbReference>
<feature type="region of interest" description="Disordered" evidence="1">
    <location>
        <begin position="82"/>
        <end position="101"/>
    </location>
</feature>
<gene>
    <name evidence="3" type="ORF">SDRG_16950</name>
</gene>